<feature type="transmembrane region" description="Helical" evidence="7">
    <location>
        <begin position="286"/>
        <end position="305"/>
    </location>
</feature>
<protein>
    <submittedName>
        <fullName evidence="8">MFS transporter</fullName>
    </submittedName>
</protein>
<dbReference type="GO" id="GO:0005886">
    <property type="term" value="C:plasma membrane"/>
    <property type="evidence" value="ECO:0007669"/>
    <property type="project" value="UniProtKB-SubCell"/>
</dbReference>
<dbReference type="Proteomes" id="UP000295136">
    <property type="component" value="Unassembled WGS sequence"/>
</dbReference>
<evidence type="ECO:0000256" key="2">
    <source>
        <dbReference type="ARBA" id="ARBA00022475"/>
    </source>
</evidence>
<dbReference type="PANTHER" id="PTHR23513:SF18">
    <property type="entry name" value="INTEGRAL MEMBRANE PROTEIN"/>
    <property type="match status" value="1"/>
</dbReference>
<dbReference type="AlphaFoldDB" id="A0A4R5FRP3"/>
<feature type="transmembrane region" description="Helical" evidence="7">
    <location>
        <begin position="317"/>
        <end position="339"/>
    </location>
</feature>
<evidence type="ECO:0000256" key="5">
    <source>
        <dbReference type="ARBA" id="ARBA00023136"/>
    </source>
</evidence>
<dbReference type="PANTHER" id="PTHR23513">
    <property type="entry name" value="INTEGRAL MEMBRANE EFFLUX PROTEIN-RELATED"/>
    <property type="match status" value="1"/>
</dbReference>
<dbReference type="Pfam" id="PF07690">
    <property type="entry name" value="MFS_1"/>
    <property type="match status" value="1"/>
</dbReference>
<dbReference type="EMBL" id="SMLD01000026">
    <property type="protein sequence ID" value="TDE55840.1"/>
    <property type="molecule type" value="Genomic_DNA"/>
</dbReference>
<gene>
    <name evidence="8" type="ORF">E1295_12925</name>
</gene>
<dbReference type="InterPro" id="IPR036259">
    <property type="entry name" value="MFS_trans_sf"/>
</dbReference>
<evidence type="ECO:0000256" key="1">
    <source>
        <dbReference type="ARBA" id="ARBA00004651"/>
    </source>
</evidence>
<comment type="subcellular location">
    <subcellularLocation>
        <location evidence="1">Cell membrane</location>
        <topology evidence="1">Multi-pass membrane protein</topology>
    </subcellularLocation>
</comment>
<organism evidence="8 9">
    <name type="scientific">Nonomuraea mesophila</name>
    <dbReference type="NCBI Taxonomy" id="2530382"/>
    <lineage>
        <taxon>Bacteria</taxon>
        <taxon>Bacillati</taxon>
        <taxon>Actinomycetota</taxon>
        <taxon>Actinomycetes</taxon>
        <taxon>Streptosporangiales</taxon>
        <taxon>Streptosporangiaceae</taxon>
        <taxon>Nonomuraea</taxon>
    </lineage>
</organism>
<comment type="caution">
    <text evidence="8">The sequence shown here is derived from an EMBL/GenBank/DDBJ whole genome shotgun (WGS) entry which is preliminary data.</text>
</comment>
<keyword evidence="2" id="KW-1003">Cell membrane</keyword>
<dbReference type="Gene3D" id="1.20.1250.20">
    <property type="entry name" value="MFS general substrate transporter like domains"/>
    <property type="match status" value="1"/>
</dbReference>
<feature type="transmembrane region" description="Helical" evidence="7">
    <location>
        <begin position="229"/>
        <end position="252"/>
    </location>
</feature>
<keyword evidence="3 7" id="KW-0812">Transmembrane</keyword>
<keyword evidence="9" id="KW-1185">Reference proteome</keyword>
<sequence length="412" mass="43273">MASTIGSRTFGVAYPLLALAQTGSPAAAGLAGFALAVPMLVFYIPGGLLVDRVSARTIMLVTESGRWLTVVAVLLSMPGGGPSLPWLMVAAAFEGTLWVLYTLAETALLPSLVRPTMMWRAMAKSESVGHLASLVGRPLSGYLFGAGRYIPFALNAVLFVVSWLFFFALRRVPERPDAEPPLLRDLSAGFRALMDQPFLRGSILVTTFTNLMVNALIMIFVAGSAGMPSLAIGLVLAASGVGGMLGSVVAFFREPPREVLMIHGWTWVVALALAAVGAGVHAGPPFFAMAFFATGFAGAFSNVAIRSAEAENIDRRTLARVVGVSRLASHGALCLASPLGGLLVTGLGVTGGAIVLSVTMATAMALAHPGAKVRAVLLPRLPETRIDGEEPVQEELSLRGDKPPRRFGHVMR</sequence>
<feature type="transmembrane region" description="Helical" evidence="7">
    <location>
        <begin position="201"/>
        <end position="223"/>
    </location>
</feature>
<feature type="transmembrane region" description="Helical" evidence="7">
    <location>
        <begin position="150"/>
        <end position="169"/>
    </location>
</feature>
<evidence type="ECO:0000313" key="9">
    <source>
        <dbReference type="Proteomes" id="UP000295136"/>
    </source>
</evidence>
<dbReference type="CDD" id="cd06173">
    <property type="entry name" value="MFS_MefA_like"/>
    <property type="match status" value="1"/>
</dbReference>
<feature type="transmembrane region" description="Helical" evidence="7">
    <location>
        <begin position="345"/>
        <end position="367"/>
    </location>
</feature>
<accession>A0A4R5FRP3</accession>
<evidence type="ECO:0000313" key="8">
    <source>
        <dbReference type="EMBL" id="TDE55840.1"/>
    </source>
</evidence>
<evidence type="ECO:0000256" key="4">
    <source>
        <dbReference type="ARBA" id="ARBA00022989"/>
    </source>
</evidence>
<proteinExistence type="predicted"/>
<dbReference type="GO" id="GO:0022857">
    <property type="term" value="F:transmembrane transporter activity"/>
    <property type="evidence" value="ECO:0007669"/>
    <property type="project" value="InterPro"/>
</dbReference>
<name>A0A4R5FRP3_9ACTN</name>
<evidence type="ECO:0000256" key="3">
    <source>
        <dbReference type="ARBA" id="ARBA00022692"/>
    </source>
</evidence>
<feature type="transmembrane region" description="Helical" evidence="7">
    <location>
        <begin position="26"/>
        <end position="50"/>
    </location>
</feature>
<dbReference type="InterPro" id="IPR011701">
    <property type="entry name" value="MFS"/>
</dbReference>
<keyword evidence="5 7" id="KW-0472">Membrane</keyword>
<reference evidence="8 9" key="1">
    <citation type="submission" date="2019-03" db="EMBL/GenBank/DDBJ databases">
        <title>Draft genome sequences of novel Actinobacteria.</title>
        <authorList>
            <person name="Sahin N."/>
            <person name="Ay H."/>
            <person name="Saygin H."/>
        </authorList>
    </citation>
    <scope>NUCLEOTIDE SEQUENCE [LARGE SCALE GENOMIC DNA]</scope>
    <source>
        <strain evidence="8 9">6K102</strain>
    </source>
</reference>
<feature type="transmembrane region" description="Helical" evidence="7">
    <location>
        <begin position="259"/>
        <end position="280"/>
    </location>
</feature>
<evidence type="ECO:0000256" key="7">
    <source>
        <dbReference type="SAM" id="Phobius"/>
    </source>
</evidence>
<dbReference type="SUPFAM" id="SSF103473">
    <property type="entry name" value="MFS general substrate transporter"/>
    <property type="match status" value="1"/>
</dbReference>
<feature type="region of interest" description="Disordered" evidence="6">
    <location>
        <begin position="388"/>
        <end position="412"/>
    </location>
</feature>
<keyword evidence="4 7" id="KW-1133">Transmembrane helix</keyword>
<evidence type="ECO:0000256" key="6">
    <source>
        <dbReference type="SAM" id="MobiDB-lite"/>
    </source>
</evidence>